<evidence type="ECO:0000313" key="3">
    <source>
        <dbReference type="EMBL" id="CAE4640068.1"/>
    </source>
</evidence>
<evidence type="ECO:0000313" key="4">
    <source>
        <dbReference type="EMBL" id="CAE4640082.1"/>
    </source>
</evidence>
<dbReference type="InterPro" id="IPR000719">
    <property type="entry name" value="Prot_kinase_dom"/>
</dbReference>
<protein>
    <recommendedName>
        <fullName evidence="2">Protein kinase domain-containing protein</fullName>
    </recommendedName>
</protein>
<organism evidence="3">
    <name type="scientific">Ditylum brightwellii</name>
    <dbReference type="NCBI Taxonomy" id="49249"/>
    <lineage>
        <taxon>Eukaryota</taxon>
        <taxon>Sar</taxon>
        <taxon>Stramenopiles</taxon>
        <taxon>Ochrophyta</taxon>
        <taxon>Bacillariophyta</taxon>
        <taxon>Mediophyceae</taxon>
        <taxon>Lithodesmiophycidae</taxon>
        <taxon>Lithodesmiales</taxon>
        <taxon>Lithodesmiaceae</taxon>
        <taxon>Ditylum</taxon>
    </lineage>
</organism>
<accession>A0A6V2L7F8</accession>
<proteinExistence type="predicted"/>
<feature type="domain" description="Protein kinase" evidence="2">
    <location>
        <begin position="100"/>
        <end position="265"/>
    </location>
</feature>
<dbReference type="PROSITE" id="PS50011">
    <property type="entry name" value="PROTEIN_KINASE_DOM"/>
    <property type="match status" value="1"/>
</dbReference>
<evidence type="ECO:0000259" key="2">
    <source>
        <dbReference type="PROSITE" id="PS50011"/>
    </source>
</evidence>
<dbReference type="EMBL" id="HBNS01041415">
    <property type="protein sequence ID" value="CAE4640068.1"/>
    <property type="molecule type" value="Transcribed_RNA"/>
</dbReference>
<dbReference type="SUPFAM" id="SSF56112">
    <property type="entry name" value="Protein kinase-like (PK-like)"/>
    <property type="match status" value="1"/>
</dbReference>
<name>A0A6V2L7F8_9STRA</name>
<feature type="compositionally biased region" description="Acidic residues" evidence="1">
    <location>
        <begin position="52"/>
        <end position="77"/>
    </location>
</feature>
<dbReference type="GO" id="GO:0004672">
    <property type="term" value="F:protein kinase activity"/>
    <property type="evidence" value="ECO:0007669"/>
    <property type="project" value="InterPro"/>
</dbReference>
<gene>
    <name evidence="3" type="ORF">DBRI00130_LOCUS32236</name>
    <name evidence="4" type="ORF">DBRI00130_LOCUS32243</name>
</gene>
<evidence type="ECO:0000256" key="1">
    <source>
        <dbReference type="SAM" id="MobiDB-lite"/>
    </source>
</evidence>
<feature type="region of interest" description="Disordered" evidence="1">
    <location>
        <begin position="45"/>
        <end position="77"/>
    </location>
</feature>
<reference evidence="3" key="1">
    <citation type="submission" date="2021-01" db="EMBL/GenBank/DDBJ databases">
        <authorList>
            <person name="Corre E."/>
            <person name="Pelletier E."/>
            <person name="Niang G."/>
            <person name="Scheremetjew M."/>
            <person name="Finn R."/>
            <person name="Kale V."/>
            <person name="Holt S."/>
            <person name="Cochrane G."/>
            <person name="Meng A."/>
            <person name="Brown T."/>
            <person name="Cohen L."/>
        </authorList>
    </citation>
    <scope>NUCLEOTIDE SEQUENCE</scope>
    <source>
        <strain evidence="3">GSO104</strain>
    </source>
</reference>
<dbReference type="GO" id="GO:0005524">
    <property type="term" value="F:ATP binding"/>
    <property type="evidence" value="ECO:0007669"/>
    <property type="project" value="InterPro"/>
</dbReference>
<dbReference type="Gene3D" id="1.10.510.10">
    <property type="entry name" value="Transferase(Phosphotransferase) domain 1"/>
    <property type="match status" value="1"/>
</dbReference>
<sequence length="265" mass="30179">MQFDHNTDYPTSNEGHQPIDFTDYTATRAKRLTVLDLEGATDENVVYTRTGDDDDVSDESDMTDSDDDESMDVDSEYGDDEQKVIVVKLDDEGNSQNVGYLLKRVLKTAIYGRVRYALVVRKRQTENAAAPAGALVAWDVTGERCAVKEMSWTKIHHLGNRCEEDPVKEVKAMQFIQRHYQQTNPNRTIGEAMIESKVMPSRDILDDRNYLYSVMPFCDGGEFFDYLVDEEEGTATILSENEARRYLLQILEVSKVLGYAIIFIL</sequence>
<dbReference type="EMBL" id="HBNS01041422">
    <property type="protein sequence ID" value="CAE4640082.1"/>
    <property type="molecule type" value="Transcribed_RNA"/>
</dbReference>
<dbReference type="InterPro" id="IPR011009">
    <property type="entry name" value="Kinase-like_dom_sf"/>
</dbReference>
<dbReference type="AlphaFoldDB" id="A0A6V2L7F8"/>